<dbReference type="PANTHER" id="PTHR34224:SF18">
    <property type="entry name" value="INTERACTOR OF CONSTITUTIVE ACTIVE ROPS 3"/>
    <property type="match status" value="1"/>
</dbReference>
<evidence type="ECO:0000256" key="4">
    <source>
        <dbReference type="SAM" id="MobiDB-lite"/>
    </source>
</evidence>
<keyword evidence="6" id="KW-1185">Reference proteome</keyword>
<comment type="similarity">
    <text evidence="1">Belongs to the ICR family.</text>
</comment>
<proteinExistence type="inferred from homology"/>
<feature type="region of interest" description="Disordered" evidence="4">
    <location>
        <begin position="1"/>
        <end position="37"/>
    </location>
</feature>
<feature type="compositionally biased region" description="Basic and acidic residues" evidence="4">
    <location>
        <begin position="1"/>
        <end position="18"/>
    </location>
</feature>
<evidence type="ECO:0000313" key="6">
    <source>
        <dbReference type="Proteomes" id="UP000250235"/>
    </source>
</evidence>
<organism evidence="5 6">
    <name type="scientific">Dorcoceras hygrometricum</name>
    <dbReference type="NCBI Taxonomy" id="472368"/>
    <lineage>
        <taxon>Eukaryota</taxon>
        <taxon>Viridiplantae</taxon>
        <taxon>Streptophyta</taxon>
        <taxon>Embryophyta</taxon>
        <taxon>Tracheophyta</taxon>
        <taxon>Spermatophyta</taxon>
        <taxon>Magnoliopsida</taxon>
        <taxon>eudicotyledons</taxon>
        <taxon>Gunneridae</taxon>
        <taxon>Pentapetalae</taxon>
        <taxon>asterids</taxon>
        <taxon>lamiids</taxon>
        <taxon>Lamiales</taxon>
        <taxon>Gesneriaceae</taxon>
        <taxon>Didymocarpoideae</taxon>
        <taxon>Trichosporeae</taxon>
        <taxon>Loxocarpinae</taxon>
        <taxon>Dorcoceras</taxon>
    </lineage>
</organism>
<dbReference type="PANTHER" id="PTHR34224">
    <property type="entry name" value="INTERACTOR OF CONSTITUTIVE ACTIVE ROPS 2, CHLOROPLASTIC-RELATED"/>
    <property type="match status" value="1"/>
</dbReference>
<evidence type="ECO:0000256" key="3">
    <source>
        <dbReference type="SAM" id="Coils"/>
    </source>
</evidence>
<protein>
    <submittedName>
        <fullName evidence="5">Interactor of constitutive active ROPs 3</fullName>
    </submittedName>
</protein>
<keyword evidence="2 3" id="KW-0175">Coiled coil</keyword>
<dbReference type="AlphaFoldDB" id="A0A2Z7BLG9"/>
<dbReference type="Proteomes" id="UP000250235">
    <property type="component" value="Unassembled WGS sequence"/>
</dbReference>
<dbReference type="InterPro" id="IPR029688">
    <property type="entry name" value="ICR"/>
</dbReference>
<evidence type="ECO:0000256" key="1">
    <source>
        <dbReference type="ARBA" id="ARBA00009778"/>
    </source>
</evidence>
<dbReference type="EMBL" id="KV004990">
    <property type="protein sequence ID" value="KZV35136.1"/>
    <property type="molecule type" value="Genomic_DNA"/>
</dbReference>
<evidence type="ECO:0000313" key="5">
    <source>
        <dbReference type="EMBL" id="KZV35136.1"/>
    </source>
</evidence>
<name>A0A2Z7BLG9_9LAMI</name>
<evidence type="ECO:0000256" key="2">
    <source>
        <dbReference type="ARBA" id="ARBA00023054"/>
    </source>
</evidence>
<feature type="coiled-coil region" evidence="3">
    <location>
        <begin position="60"/>
        <end position="94"/>
    </location>
</feature>
<sequence>MASRAPKERSPKVADHKSPRTPVSESKHPDKVSEFKSQICQLENDVKSVKDQLGSTEALKDEARRAGEESNKQLLQLSEKLEDSQNQLLEQSATEEVHKKVLLEVLEGHDLTLKYELETIQKQHSRDLAALASALKEIEHLKFQLETVSGFEETQTKHSEFTRKLGEAQLLIEDIKKELTECKNSETQAQMRVVDTLTQLEIAKVMVDTLRLEGHNTMEAYEGVASELCQSKARVKFLEELESKLKFAICGRDSQTQKRDNEPEIVRNRRTGEETSEGEFISIIVEVEQLRSALEASKIRYNEEQVQNTEKIRNMIEMLEHIKSTSIQREAELKEALGKSKYDIVKLKAQLTDKETELQGISKENEGLTLKLKKMLSGARENELESELVKSKAGVESLKARIAENEKEWLSASGENETLRMEIKTISHCKASDEVVSGLESAGAAERETLIKITYVRDEVDRSNRRAARNAEQLEAAQAANAEMETELRRLKVQTDQWRKAAEAAASMISAGNNNGHLMEMTGSIDSNCSTLLGNINSPYAYDSGEDTFKKKNANVLRRFGVLWKKQQK</sequence>
<gene>
    <name evidence="5" type="ORF">F511_06842</name>
</gene>
<accession>A0A2Z7BLG9</accession>
<reference evidence="5 6" key="1">
    <citation type="journal article" date="2015" name="Proc. Natl. Acad. Sci. U.S.A.">
        <title>The resurrection genome of Boea hygrometrica: A blueprint for survival of dehydration.</title>
        <authorList>
            <person name="Xiao L."/>
            <person name="Yang G."/>
            <person name="Zhang L."/>
            <person name="Yang X."/>
            <person name="Zhao S."/>
            <person name="Ji Z."/>
            <person name="Zhou Q."/>
            <person name="Hu M."/>
            <person name="Wang Y."/>
            <person name="Chen M."/>
            <person name="Xu Y."/>
            <person name="Jin H."/>
            <person name="Xiao X."/>
            <person name="Hu G."/>
            <person name="Bao F."/>
            <person name="Hu Y."/>
            <person name="Wan P."/>
            <person name="Li L."/>
            <person name="Deng X."/>
            <person name="Kuang T."/>
            <person name="Xiang C."/>
            <person name="Zhu J.K."/>
            <person name="Oliver M.J."/>
            <person name="He Y."/>
        </authorList>
    </citation>
    <scope>NUCLEOTIDE SEQUENCE [LARGE SCALE GENOMIC DNA]</scope>
    <source>
        <strain evidence="6">cv. XS01</strain>
    </source>
</reference>
<feature type="compositionally biased region" description="Basic and acidic residues" evidence="4">
    <location>
        <begin position="25"/>
        <end position="34"/>
    </location>
</feature>
<dbReference type="OrthoDB" id="1932291at2759"/>
<feature type="coiled-coil region" evidence="3">
    <location>
        <begin position="457"/>
        <end position="501"/>
    </location>
</feature>